<dbReference type="EMBL" id="FOCT01000004">
    <property type="protein sequence ID" value="SEN44227.1"/>
    <property type="molecule type" value="Genomic_DNA"/>
</dbReference>
<evidence type="ECO:0000313" key="2">
    <source>
        <dbReference type="Proteomes" id="UP000183898"/>
    </source>
</evidence>
<accession>A0A1H8GL55</accession>
<proteinExistence type="predicted"/>
<gene>
    <name evidence="1" type="ORF">SAMN05216404_104229</name>
</gene>
<dbReference type="InterPro" id="IPR022064">
    <property type="entry name" value="DUF3619"/>
</dbReference>
<protein>
    <recommendedName>
        <fullName evidence="3">DUF3619 family protein</fullName>
    </recommendedName>
</protein>
<dbReference type="RefSeq" id="WP_074745513.1">
    <property type="nucleotide sequence ID" value="NZ_FOCT01000004.1"/>
</dbReference>
<dbReference type="AlphaFoldDB" id="A0A1H8GL55"/>
<reference evidence="1 2" key="1">
    <citation type="submission" date="2016-10" db="EMBL/GenBank/DDBJ databases">
        <authorList>
            <person name="de Groot N.N."/>
        </authorList>
    </citation>
    <scope>NUCLEOTIDE SEQUENCE [LARGE SCALE GENOMIC DNA]</scope>
    <source>
        <strain evidence="1 2">Nl18</strain>
    </source>
</reference>
<dbReference type="Pfam" id="PF12279">
    <property type="entry name" value="DUF3619"/>
    <property type="match status" value="1"/>
</dbReference>
<name>A0A1H8GL55_9PROT</name>
<evidence type="ECO:0008006" key="3">
    <source>
        <dbReference type="Google" id="ProtNLM"/>
    </source>
</evidence>
<dbReference type="Proteomes" id="UP000183898">
    <property type="component" value="Unassembled WGS sequence"/>
</dbReference>
<organism evidence="1 2">
    <name type="scientific">Nitrosospira multiformis</name>
    <dbReference type="NCBI Taxonomy" id="1231"/>
    <lineage>
        <taxon>Bacteria</taxon>
        <taxon>Pseudomonadati</taxon>
        <taxon>Pseudomonadota</taxon>
        <taxon>Betaproteobacteria</taxon>
        <taxon>Nitrosomonadales</taxon>
        <taxon>Nitrosomonadaceae</taxon>
        <taxon>Nitrosospira</taxon>
    </lineage>
</organism>
<sequence length="125" mass="13914">MSETDVGREVARLLDRGLDDIKLSTLNRLQSARRASLENYHVAETVVRLGQSGQVASSRGGHHGHSRVGKLLSVITLLLALAGAIYWQNLQQSDENEEIEIMLLVDDLPIDAYLDDEFGEWLNQS</sequence>
<evidence type="ECO:0000313" key="1">
    <source>
        <dbReference type="EMBL" id="SEN44227.1"/>
    </source>
</evidence>